<dbReference type="EMBL" id="UINC01036971">
    <property type="protein sequence ID" value="SVB31745.1"/>
    <property type="molecule type" value="Genomic_DNA"/>
</dbReference>
<dbReference type="PANTHER" id="PTHR13061">
    <property type="entry name" value="DYNACTIN SUBUNIT P25"/>
    <property type="match status" value="1"/>
</dbReference>
<dbReference type="InterPro" id="IPR011004">
    <property type="entry name" value="Trimer_LpxA-like_sf"/>
</dbReference>
<reference evidence="1" key="1">
    <citation type="submission" date="2018-05" db="EMBL/GenBank/DDBJ databases">
        <authorList>
            <person name="Lanie J.A."/>
            <person name="Ng W.-L."/>
            <person name="Kazmierczak K.M."/>
            <person name="Andrzejewski T.M."/>
            <person name="Davidsen T.M."/>
            <person name="Wayne K.J."/>
            <person name="Tettelin H."/>
            <person name="Glass J.I."/>
            <person name="Rusch D."/>
            <person name="Podicherti R."/>
            <person name="Tsui H.-C.T."/>
            <person name="Winkler M.E."/>
        </authorList>
    </citation>
    <scope>NUCLEOTIDE SEQUENCE</scope>
</reference>
<gene>
    <name evidence="1" type="ORF">METZ01_LOCUS184599</name>
</gene>
<evidence type="ECO:0008006" key="2">
    <source>
        <dbReference type="Google" id="ProtNLM"/>
    </source>
</evidence>
<evidence type="ECO:0000313" key="1">
    <source>
        <dbReference type="EMBL" id="SVB31745.1"/>
    </source>
</evidence>
<dbReference type="PANTHER" id="PTHR13061:SF29">
    <property type="entry name" value="GAMMA CARBONIC ANHYDRASE-LIKE 1, MITOCHONDRIAL-RELATED"/>
    <property type="match status" value="1"/>
</dbReference>
<dbReference type="Gene3D" id="2.160.10.10">
    <property type="entry name" value="Hexapeptide repeat proteins"/>
    <property type="match status" value="1"/>
</dbReference>
<accession>A0A382D088</accession>
<dbReference type="AlphaFoldDB" id="A0A382D088"/>
<protein>
    <recommendedName>
        <fullName evidence="2">Gamma carbonic anhydrase family protein</fullName>
    </recommendedName>
</protein>
<dbReference type="InterPro" id="IPR047324">
    <property type="entry name" value="LbH_gamma_CA-like"/>
</dbReference>
<name>A0A382D088_9ZZZZ</name>
<dbReference type="InterPro" id="IPR050484">
    <property type="entry name" value="Transf_Hexapept/Carb_Anhydrase"/>
</dbReference>
<dbReference type="SUPFAM" id="SSF51161">
    <property type="entry name" value="Trimeric LpxA-like enzymes"/>
    <property type="match status" value="1"/>
</dbReference>
<dbReference type="CDD" id="cd04645">
    <property type="entry name" value="LbH_gamma_CA_like"/>
    <property type="match status" value="1"/>
</dbReference>
<proteinExistence type="predicted"/>
<organism evidence="1">
    <name type="scientific">marine metagenome</name>
    <dbReference type="NCBI Taxonomy" id="408172"/>
    <lineage>
        <taxon>unclassified sequences</taxon>
        <taxon>metagenomes</taxon>
        <taxon>ecological metagenomes</taxon>
    </lineage>
</organism>
<sequence>MIYDLGNRRVKTIGDAYYIAPNAAVVGRVTLGRDVSIWFNAVLRADSDTITIGDRSNVQDGAVLHLDEGAPVIVGEGVSIGHSATVHGCRVGSNSLIGIGATILSYATIGEQ</sequence>
<feature type="non-terminal residue" evidence="1">
    <location>
        <position position="112"/>
    </location>
</feature>